<dbReference type="InterPro" id="IPR033905">
    <property type="entry name" value="Secretory_peroxidase"/>
</dbReference>
<evidence type="ECO:0000256" key="6">
    <source>
        <dbReference type="ARBA" id="ARBA00022723"/>
    </source>
</evidence>
<gene>
    <name evidence="20" type="ORF">RND81_13G200700</name>
</gene>
<evidence type="ECO:0000256" key="8">
    <source>
        <dbReference type="ARBA" id="ARBA00023002"/>
    </source>
</evidence>
<feature type="binding site" evidence="15">
    <location>
        <position position="198"/>
    </location>
    <ligand>
        <name>Ca(2+)</name>
        <dbReference type="ChEBI" id="CHEBI:29108"/>
        <label>2</label>
    </ligand>
</feature>
<dbReference type="InterPro" id="IPR019793">
    <property type="entry name" value="Peroxidases_heam-ligand_BS"/>
</dbReference>
<evidence type="ECO:0000256" key="11">
    <source>
        <dbReference type="ARBA" id="ARBA00023180"/>
    </source>
</evidence>
<evidence type="ECO:0000256" key="5">
    <source>
        <dbReference type="ARBA" id="ARBA00022617"/>
    </source>
</evidence>
<feature type="disulfide bond" evidence="17">
    <location>
        <begin position="204"/>
        <end position="236"/>
    </location>
</feature>
<dbReference type="GO" id="GO:0140825">
    <property type="term" value="F:lactoperoxidase activity"/>
    <property type="evidence" value="ECO:0007669"/>
    <property type="project" value="UniProtKB-EC"/>
</dbReference>
<keyword evidence="11" id="KW-0325">Glycoprotein</keyword>
<feature type="binding site" evidence="15">
    <location>
        <position position="74"/>
    </location>
    <ligand>
        <name>Ca(2+)</name>
        <dbReference type="ChEBI" id="CHEBI:29108"/>
        <label>1</label>
    </ligand>
</feature>
<dbReference type="InterPro" id="IPR019794">
    <property type="entry name" value="Peroxidases_AS"/>
</dbReference>
<evidence type="ECO:0000256" key="12">
    <source>
        <dbReference type="ARBA" id="ARBA00023324"/>
    </source>
</evidence>
<evidence type="ECO:0000256" key="15">
    <source>
        <dbReference type="PIRSR" id="PIRSR600823-3"/>
    </source>
</evidence>
<feature type="chain" id="PRO_5043103024" description="Peroxidase" evidence="18">
    <location>
        <begin position="29"/>
        <end position="330"/>
    </location>
</feature>
<comment type="cofactor">
    <cofactor evidence="15 18">
        <name>Ca(2+)</name>
        <dbReference type="ChEBI" id="CHEBI:29108"/>
    </cofactor>
    <text evidence="15 18">Binds 2 calcium ions per subunit.</text>
</comment>
<dbReference type="FunFam" id="1.10.420.10:FF:000001">
    <property type="entry name" value="Peroxidase"/>
    <property type="match status" value="1"/>
</dbReference>
<evidence type="ECO:0000256" key="3">
    <source>
        <dbReference type="ARBA" id="ARBA00012313"/>
    </source>
</evidence>
<accession>A0AAW1H526</accession>
<evidence type="ECO:0000259" key="19">
    <source>
        <dbReference type="PROSITE" id="PS50873"/>
    </source>
</evidence>
<evidence type="ECO:0000256" key="10">
    <source>
        <dbReference type="ARBA" id="ARBA00023157"/>
    </source>
</evidence>
<dbReference type="Gene3D" id="1.10.520.10">
    <property type="match status" value="1"/>
</dbReference>
<dbReference type="Proteomes" id="UP001443914">
    <property type="component" value="Unassembled WGS sequence"/>
</dbReference>
<evidence type="ECO:0000256" key="1">
    <source>
        <dbReference type="ARBA" id="ARBA00000189"/>
    </source>
</evidence>
<comment type="function">
    <text evidence="18">Removal of H(2)O(2), oxidation of toxic reductants, biosynthesis and degradation of lignin, suberization, auxin catabolism, response to environmental stresses such as wounding, pathogen attack and oxidative stress.</text>
</comment>
<evidence type="ECO:0000256" key="17">
    <source>
        <dbReference type="PIRSR" id="PIRSR600823-5"/>
    </source>
</evidence>
<dbReference type="GO" id="GO:0042744">
    <property type="term" value="P:hydrogen peroxide catabolic process"/>
    <property type="evidence" value="ECO:0007669"/>
    <property type="project" value="UniProtKB-KW"/>
</dbReference>
<evidence type="ECO:0000256" key="2">
    <source>
        <dbReference type="ARBA" id="ARBA00006873"/>
    </source>
</evidence>
<keyword evidence="6 15" id="KW-0479">Metal-binding</keyword>
<dbReference type="PANTHER" id="PTHR31388:SF180">
    <property type="entry name" value="PEROXIDASE"/>
    <property type="match status" value="1"/>
</dbReference>
<dbReference type="CDD" id="cd00693">
    <property type="entry name" value="secretory_peroxidase"/>
    <property type="match status" value="1"/>
</dbReference>
<feature type="binding site" evidence="15">
    <location>
        <position position="250"/>
    </location>
    <ligand>
        <name>Ca(2+)</name>
        <dbReference type="ChEBI" id="CHEBI:29108"/>
        <label>2</label>
    </ligand>
</feature>
<keyword evidence="9 15" id="KW-0408">Iron</keyword>
<feature type="site" description="Transition state stabilizer" evidence="16">
    <location>
        <position position="66"/>
    </location>
</feature>
<feature type="disulfide bond" evidence="17">
    <location>
        <begin position="125"/>
        <end position="326"/>
    </location>
</feature>
<dbReference type="Gene3D" id="1.10.420.10">
    <property type="entry name" value="Peroxidase, domain 2"/>
    <property type="match status" value="1"/>
</dbReference>
<sequence length="330" mass="35969">MINIIFNLQHCLVILLLGFLFLCPMQYAQLDYRFYDVTCPNLPKIVRSGVSSAMSNETRIAASLLRLHFHDCIVNGCDGSILLDDTATMTGEKNANPNKNSARGYEVIDAIKAAVEAACPAIVSCTDILALAAREAVFLTGGPCYPLPMGRRDGLTANISAANQQIPSPFEPLANITAKFTSKGLQPKDVAVLSGAHTIGFEQCSTFKSRLFNFDGTRQPDPSLDTSLLQNLQQTCTNQSNSNTNLSPLDLVTSNKFDNLYYSNLLNNSGLLQSDQELMADNYTSSIVINYSKYQSNFYRDFGASMVNLGNVGVLTGQSGEVRNNCRVVN</sequence>
<comment type="subcellular location">
    <subcellularLocation>
        <location evidence="18">Secreted</location>
    </subcellularLocation>
</comment>
<evidence type="ECO:0000256" key="9">
    <source>
        <dbReference type="ARBA" id="ARBA00023004"/>
    </source>
</evidence>
<feature type="active site" description="Proton acceptor" evidence="13">
    <location>
        <position position="70"/>
    </location>
</feature>
<dbReference type="PRINTS" id="PR00461">
    <property type="entry name" value="PLPEROXIDASE"/>
</dbReference>
<dbReference type="PANTHER" id="PTHR31388">
    <property type="entry name" value="PEROXIDASE 72-RELATED"/>
    <property type="match status" value="1"/>
</dbReference>
<keyword evidence="10 17" id="KW-1015">Disulfide bond</keyword>
<dbReference type="PRINTS" id="PR00458">
    <property type="entry name" value="PEROXIDASE"/>
</dbReference>
<evidence type="ECO:0000256" key="4">
    <source>
        <dbReference type="ARBA" id="ARBA00022559"/>
    </source>
</evidence>
<keyword evidence="18" id="KW-0964">Secreted</keyword>
<dbReference type="PROSITE" id="PS00436">
    <property type="entry name" value="PEROXIDASE_2"/>
    <property type="match status" value="1"/>
</dbReference>
<comment type="similarity">
    <text evidence="18">Belongs to the peroxidase family. Classical plant (class III) peroxidase subfamily.</text>
</comment>
<organism evidence="20 21">
    <name type="scientific">Saponaria officinalis</name>
    <name type="common">Common soapwort</name>
    <name type="synonym">Lychnis saponaria</name>
    <dbReference type="NCBI Taxonomy" id="3572"/>
    <lineage>
        <taxon>Eukaryota</taxon>
        <taxon>Viridiplantae</taxon>
        <taxon>Streptophyta</taxon>
        <taxon>Embryophyta</taxon>
        <taxon>Tracheophyta</taxon>
        <taxon>Spermatophyta</taxon>
        <taxon>Magnoliopsida</taxon>
        <taxon>eudicotyledons</taxon>
        <taxon>Gunneridae</taxon>
        <taxon>Pentapetalae</taxon>
        <taxon>Caryophyllales</taxon>
        <taxon>Caryophyllaceae</taxon>
        <taxon>Caryophylleae</taxon>
        <taxon>Saponaria</taxon>
    </lineage>
</organism>
<comment type="caution">
    <text evidence="20">The sequence shown here is derived from an EMBL/GenBank/DDBJ whole genome shotgun (WGS) entry which is preliminary data.</text>
</comment>
<evidence type="ECO:0000256" key="16">
    <source>
        <dbReference type="PIRSR" id="PIRSR600823-4"/>
    </source>
</evidence>
<dbReference type="Pfam" id="PF00141">
    <property type="entry name" value="peroxidase"/>
    <property type="match status" value="1"/>
</dbReference>
<keyword evidence="4 18" id="KW-0575">Peroxidase</keyword>
<protein>
    <recommendedName>
        <fullName evidence="3 18">Peroxidase</fullName>
        <ecNumber evidence="3 18">1.11.1.7</ecNumber>
    </recommendedName>
</protein>
<feature type="binding site" description="axial binding residue" evidence="15">
    <location>
        <position position="197"/>
    </location>
    <ligand>
        <name>heme b</name>
        <dbReference type="ChEBI" id="CHEBI:60344"/>
    </ligand>
    <ligandPart>
        <name>Fe</name>
        <dbReference type="ChEBI" id="CHEBI:18248"/>
    </ligandPart>
</feature>
<dbReference type="InterPro" id="IPR002016">
    <property type="entry name" value="Haem_peroxidase"/>
</dbReference>
<feature type="binding site" evidence="15">
    <location>
        <position position="253"/>
    </location>
    <ligand>
        <name>Ca(2+)</name>
        <dbReference type="ChEBI" id="CHEBI:29108"/>
        <label>2</label>
    </ligand>
</feature>
<dbReference type="EC" id="1.11.1.7" evidence="3 18"/>
<feature type="binding site" evidence="15">
    <location>
        <position position="258"/>
    </location>
    <ligand>
        <name>Ca(2+)</name>
        <dbReference type="ChEBI" id="CHEBI:29108"/>
        <label>2</label>
    </ligand>
</feature>
<evidence type="ECO:0000313" key="21">
    <source>
        <dbReference type="Proteomes" id="UP001443914"/>
    </source>
</evidence>
<comment type="catalytic activity">
    <reaction evidence="1 18">
        <text>2 a phenolic donor + H2O2 = 2 a phenolic radical donor + 2 H2O</text>
        <dbReference type="Rhea" id="RHEA:56136"/>
        <dbReference type="ChEBI" id="CHEBI:15377"/>
        <dbReference type="ChEBI" id="CHEBI:16240"/>
        <dbReference type="ChEBI" id="CHEBI:139520"/>
        <dbReference type="ChEBI" id="CHEBI:139521"/>
        <dbReference type="EC" id="1.11.1.7"/>
    </reaction>
</comment>
<name>A0AAW1H526_SAPOF</name>
<dbReference type="GO" id="GO:0005576">
    <property type="term" value="C:extracellular region"/>
    <property type="evidence" value="ECO:0007669"/>
    <property type="project" value="UniProtKB-SubCell"/>
</dbReference>
<evidence type="ECO:0000256" key="13">
    <source>
        <dbReference type="PIRSR" id="PIRSR600823-1"/>
    </source>
</evidence>
<reference evidence="20" key="1">
    <citation type="submission" date="2024-03" db="EMBL/GenBank/DDBJ databases">
        <title>WGS assembly of Saponaria officinalis var. Norfolk2.</title>
        <authorList>
            <person name="Jenkins J."/>
            <person name="Shu S."/>
            <person name="Grimwood J."/>
            <person name="Barry K."/>
            <person name="Goodstein D."/>
            <person name="Schmutz J."/>
            <person name="Leebens-Mack J."/>
            <person name="Osbourn A."/>
        </authorList>
    </citation>
    <scope>NUCLEOTIDE SEQUENCE [LARGE SCALE GENOMIC DNA]</scope>
    <source>
        <strain evidence="20">JIC</strain>
    </source>
</reference>
<feature type="binding site" evidence="14">
    <location>
        <position position="167"/>
    </location>
    <ligand>
        <name>substrate</name>
    </ligand>
</feature>
<feature type="signal peptide" evidence="18">
    <location>
        <begin position="1"/>
        <end position="28"/>
    </location>
</feature>
<feature type="binding site" evidence="15">
    <location>
        <position position="76"/>
    </location>
    <ligand>
        <name>Ca(2+)</name>
        <dbReference type="ChEBI" id="CHEBI:29108"/>
        <label>1</label>
    </ligand>
</feature>
<feature type="domain" description="Plant heme peroxidase family profile" evidence="19">
    <location>
        <begin position="29"/>
        <end position="330"/>
    </location>
</feature>
<feature type="disulfide bond" evidence="17">
    <location>
        <begin position="39"/>
        <end position="119"/>
    </location>
</feature>
<evidence type="ECO:0000256" key="18">
    <source>
        <dbReference type="RuleBase" id="RU362060"/>
    </source>
</evidence>
<evidence type="ECO:0000256" key="14">
    <source>
        <dbReference type="PIRSR" id="PIRSR600823-2"/>
    </source>
</evidence>
<dbReference type="InterPro" id="IPR000823">
    <property type="entry name" value="Peroxidase_pln"/>
</dbReference>
<dbReference type="FunFam" id="1.10.520.10:FF:000001">
    <property type="entry name" value="Peroxidase"/>
    <property type="match status" value="1"/>
</dbReference>
<feature type="binding site" evidence="15">
    <location>
        <position position="92"/>
    </location>
    <ligand>
        <name>Ca(2+)</name>
        <dbReference type="ChEBI" id="CHEBI:29108"/>
        <label>1</label>
    </ligand>
</feature>
<dbReference type="GO" id="GO:0006979">
    <property type="term" value="P:response to oxidative stress"/>
    <property type="evidence" value="ECO:0007669"/>
    <property type="project" value="UniProtKB-UniRule"/>
</dbReference>
<dbReference type="SUPFAM" id="SSF48113">
    <property type="entry name" value="Heme-dependent peroxidases"/>
    <property type="match status" value="1"/>
</dbReference>
<keyword evidence="8 18" id="KW-0560">Oxidoreductase</keyword>
<evidence type="ECO:0000313" key="20">
    <source>
        <dbReference type="EMBL" id="KAK9670419.1"/>
    </source>
</evidence>
<keyword evidence="5 18" id="KW-0349">Heme</keyword>
<dbReference type="GO" id="GO:0020037">
    <property type="term" value="F:heme binding"/>
    <property type="evidence" value="ECO:0007669"/>
    <property type="project" value="UniProtKB-UniRule"/>
</dbReference>
<dbReference type="PROSITE" id="PS00435">
    <property type="entry name" value="PEROXIDASE_1"/>
    <property type="match status" value="1"/>
</dbReference>
<evidence type="ECO:0000256" key="7">
    <source>
        <dbReference type="ARBA" id="ARBA00022837"/>
    </source>
</evidence>
<keyword evidence="12 18" id="KW-0376">Hydrogen peroxide</keyword>
<feature type="binding site" evidence="15">
    <location>
        <position position="71"/>
    </location>
    <ligand>
        <name>Ca(2+)</name>
        <dbReference type="ChEBI" id="CHEBI:29108"/>
        <label>1</label>
    </ligand>
</feature>
<comment type="cofactor">
    <cofactor evidence="15 18">
        <name>heme b</name>
        <dbReference type="ChEBI" id="CHEBI:60344"/>
    </cofactor>
    <text evidence="15 18">Binds 1 heme b (iron(II)-protoporphyrin IX) group per subunit.</text>
</comment>
<feature type="disulfide bond" evidence="17">
    <location>
        <begin position="72"/>
        <end position="77"/>
    </location>
</feature>
<comment type="similarity">
    <text evidence="2">Belongs to the peroxidase family. Ascorbate peroxidase subfamily.</text>
</comment>
<feature type="binding site" evidence="15">
    <location>
        <position position="78"/>
    </location>
    <ligand>
        <name>Ca(2+)</name>
        <dbReference type="ChEBI" id="CHEBI:29108"/>
        <label>1</label>
    </ligand>
</feature>
<dbReference type="GO" id="GO:0046872">
    <property type="term" value="F:metal ion binding"/>
    <property type="evidence" value="ECO:0007669"/>
    <property type="project" value="UniProtKB-UniRule"/>
</dbReference>
<feature type="binding site" evidence="15">
    <location>
        <position position="80"/>
    </location>
    <ligand>
        <name>Ca(2+)</name>
        <dbReference type="ChEBI" id="CHEBI:29108"/>
        <label>1</label>
    </ligand>
</feature>
<proteinExistence type="inferred from homology"/>
<dbReference type="PROSITE" id="PS50873">
    <property type="entry name" value="PEROXIDASE_4"/>
    <property type="match status" value="1"/>
</dbReference>
<dbReference type="InterPro" id="IPR010255">
    <property type="entry name" value="Haem_peroxidase_sf"/>
</dbReference>
<keyword evidence="7 15" id="KW-0106">Calcium</keyword>
<dbReference type="AlphaFoldDB" id="A0AAW1H526"/>
<keyword evidence="21" id="KW-1185">Reference proteome</keyword>
<keyword evidence="18" id="KW-0732">Signal</keyword>
<dbReference type="EMBL" id="JBDFQZ010000013">
    <property type="protein sequence ID" value="KAK9670419.1"/>
    <property type="molecule type" value="Genomic_DNA"/>
</dbReference>